<keyword evidence="2" id="KW-1185">Reference proteome</keyword>
<evidence type="ECO:0000313" key="2">
    <source>
        <dbReference type="Proteomes" id="UP000654075"/>
    </source>
</evidence>
<sequence>MLSLFARKYICKHLVMTIMKDSENMERSGLETVFANQETSCTNPIPWISGVLCRQQVVRCQIEHAYMTQDCLKQFQARVFKLLEMAFRRSSWGAQRQYQIWRRTKKEASAMARLIELSENKKTRKINPENLGKSSWRWLMRSPLS</sequence>
<accession>A0A813GIG5</accession>
<evidence type="ECO:0000313" key="1">
    <source>
        <dbReference type="EMBL" id="CAE8626884.1"/>
    </source>
</evidence>
<protein>
    <submittedName>
        <fullName evidence="1">Uncharacterized protein</fullName>
    </submittedName>
</protein>
<name>A0A813GIG5_POLGL</name>
<reference evidence="1" key="1">
    <citation type="submission" date="2021-02" db="EMBL/GenBank/DDBJ databases">
        <authorList>
            <person name="Dougan E. K."/>
            <person name="Rhodes N."/>
            <person name="Thang M."/>
            <person name="Chan C."/>
        </authorList>
    </citation>
    <scope>NUCLEOTIDE SEQUENCE</scope>
</reference>
<gene>
    <name evidence="1" type="ORF">PGLA1383_LOCUS43765</name>
</gene>
<organism evidence="1 2">
    <name type="scientific">Polarella glacialis</name>
    <name type="common">Dinoflagellate</name>
    <dbReference type="NCBI Taxonomy" id="89957"/>
    <lineage>
        <taxon>Eukaryota</taxon>
        <taxon>Sar</taxon>
        <taxon>Alveolata</taxon>
        <taxon>Dinophyceae</taxon>
        <taxon>Suessiales</taxon>
        <taxon>Suessiaceae</taxon>
        <taxon>Polarella</taxon>
    </lineage>
</organism>
<dbReference type="AlphaFoldDB" id="A0A813GIG5"/>
<dbReference type="Proteomes" id="UP000654075">
    <property type="component" value="Unassembled WGS sequence"/>
</dbReference>
<comment type="caution">
    <text evidence="1">The sequence shown here is derived from an EMBL/GenBank/DDBJ whole genome shotgun (WGS) entry which is preliminary data.</text>
</comment>
<dbReference type="EMBL" id="CAJNNV010029067">
    <property type="protein sequence ID" value="CAE8626884.1"/>
    <property type="molecule type" value="Genomic_DNA"/>
</dbReference>
<proteinExistence type="predicted"/>